<evidence type="ECO:0000313" key="3">
    <source>
        <dbReference type="Proteomes" id="UP000799770"/>
    </source>
</evidence>
<dbReference type="InterPro" id="IPR016064">
    <property type="entry name" value="NAD/diacylglycerol_kinase_sf"/>
</dbReference>
<evidence type="ECO:0000259" key="1">
    <source>
        <dbReference type="PROSITE" id="PS50146"/>
    </source>
</evidence>
<dbReference type="GO" id="GO:0001727">
    <property type="term" value="F:lipid kinase activity"/>
    <property type="evidence" value="ECO:0007669"/>
    <property type="project" value="TreeGrafter"/>
</dbReference>
<dbReference type="PANTHER" id="PTHR12358:SF108">
    <property type="entry name" value="DAGKC DOMAIN-CONTAINING PROTEIN"/>
    <property type="match status" value="1"/>
</dbReference>
<dbReference type="Gene3D" id="2.60.200.40">
    <property type="match status" value="1"/>
</dbReference>
<dbReference type="AlphaFoldDB" id="A0A6A5YWZ3"/>
<protein>
    <submittedName>
        <fullName evidence="2">ATP-NAD kinase-like domain-containing protein</fullName>
    </submittedName>
</protein>
<dbReference type="InterPro" id="IPR017438">
    <property type="entry name" value="ATP-NAD_kinase_N"/>
</dbReference>
<evidence type="ECO:0000313" key="2">
    <source>
        <dbReference type="EMBL" id="KAF2111652.1"/>
    </source>
</evidence>
<dbReference type="Gene3D" id="3.40.50.10330">
    <property type="entry name" value="Probable inorganic polyphosphate/atp-NAD kinase, domain 1"/>
    <property type="match status" value="1"/>
</dbReference>
<accession>A0A6A5YWZ3</accession>
<dbReference type="PROSITE" id="PS50146">
    <property type="entry name" value="DAGK"/>
    <property type="match status" value="1"/>
</dbReference>
<dbReference type="Pfam" id="PF00781">
    <property type="entry name" value="DAGK_cat"/>
    <property type="match status" value="1"/>
</dbReference>
<dbReference type="GO" id="GO:0046512">
    <property type="term" value="P:sphingosine biosynthetic process"/>
    <property type="evidence" value="ECO:0007669"/>
    <property type="project" value="TreeGrafter"/>
</dbReference>
<dbReference type="InterPro" id="IPR001206">
    <property type="entry name" value="Diacylglycerol_kinase_cat_dom"/>
</dbReference>
<reference evidence="2" key="1">
    <citation type="journal article" date="2020" name="Stud. Mycol.">
        <title>101 Dothideomycetes genomes: a test case for predicting lifestyles and emergence of pathogens.</title>
        <authorList>
            <person name="Haridas S."/>
            <person name="Albert R."/>
            <person name="Binder M."/>
            <person name="Bloem J."/>
            <person name="Labutti K."/>
            <person name="Salamov A."/>
            <person name="Andreopoulos B."/>
            <person name="Baker S."/>
            <person name="Barry K."/>
            <person name="Bills G."/>
            <person name="Bluhm B."/>
            <person name="Cannon C."/>
            <person name="Castanera R."/>
            <person name="Culley D."/>
            <person name="Daum C."/>
            <person name="Ezra D."/>
            <person name="Gonzalez J."/>
            <person name="Henrissat B."/>
            <person name="Kuo A."/>
            <person name="Liang C."/>
            <person name="Lipzen A."/>
            <person name="Lutzoni F."/>
            <person name="Magnuson J."/>
            <person name="Mondo S."/>
            <person name="Nolan M."/>
            <person name="Ohm R."/>
            <person name="Pangilinan J."/>
            <person name="Park H.-J."/>
            <person name="Ramirez L."/>
            <person name="Alfaro M."/>
            <person name="Sun H."/>
            <person name="Tritt A."/>
            <person name="Yoshinaga Y."/>
            <person name="Zwiers L.-H."/>
            <person name="Turgeon B."/>
            <person name="Goodwin S."/>
            <person name="Spatafora J."/>
            <person name="Crous P."/>
            <person name="Grigoriev I."/>
        </authorList>
    </citation>
    <scope>NUCLEOTIDE SEQUENCE</scope>
    <source>
        <strain evidence="2">CBS 627.86</strain>
    </source>
</reference>
<dbReference type="Proteomes" id="UP000799770">
    <property type="component" value="Unassembled WGS sequence"/>
</dbReference>
<name>A0A6A5YWZ3_9PLEO</name>
<keyword evidence="2" id="KW-0418">Kinase</keyword>
<dbReference type="OrthoDB" id="3853857at2759"/>
<sequence length="429" mass="46849">MSDSTKFTFKDETDQEQAIDRKNLIADVPSTDGASSTIIYVQPDEKDDTTIPTVKVVKVRTEPATQRPQVASGRETHIVISTGSGTGKAQDFYNQGLKPVLEILFPASHDAFHIHTTESATSVLDLTNKLFLPKADSGTQLRIVILSGDGGIIDLVNGLLSKPASAQYAPPQVVLLPLGTANALYHSINAGRDNTWGLSSLAGDSISQPLPIFTATFSPGARLLVDEARKEEELSKDPETGAPILHGAVVASWGFHASLVADSDTAEYRKHGIERFKMAANDLLYPADGASPHHYKAKVSVLSGTTWTPLKEEEHMYVLASMVSNLEKPFTISPASKPLDGSLHLVRFGPTDGANAMRLMGLAYQGGKHVEDPDVLYQAIDGLRIEFEGREEDFKWRRICIDGKIVRLEKKGWVEIRKEERRVLDIAGR</sequence>
<dbReference type="GO" id="GO:0005737">
    <property type="term" value="C:cytoplasm"/>
    <property type="evidence" value="ECO:0007669"/>
    <property type="project" value="TreeGrafter"/>
</dbReference>
<proteinExistence type="predicted"/>
<dbReference type="EMBL" id="ML977333">
    <property type="protein sequence ID" value="KAF2111652.1"/>
    <property type="molecule type" value="Genomic_DNA"/>
</dbReference>
<keyword evidence="3" id="KW-1185">Reference proteome</keyword>
<dbReference type="PANTHER" id="PTHR12358">
    <property type="entry name" value="SPHINGOSINE KINASE"/>
    <property type="match status" value="1"/>
</dbReference>
<feature type="domain" description="DAGKc" evidence="1">
    <location>
        <begin position="71"/>
        <end position="219"/>
    </location>
</feature>
<keyword evidence="2" id="KW-0808">Transferase</keyword>
<dbReference type="GO" id="GO:0016020">
    <property type="term" value="C:membrane"/>
    <property type="evidence" value="ECO:0007669"/>
    <property type="project" value="TreeGrafter"/>
</dbReference>
<dbReference type="SUPFAM" id="SSF111331">
    <property type="entry name" value="NAD kinase/diacylglycerol kinase-like"/>
    <property type="match status" value="1"/>
</dbReference>
<organism evidence="2 3">
    <name type="scientific">Lophiotrema nucula</name>
    <dbReference type="NCBI Taxonomy" id="690887"/>
    <lineage>
        <taxon>Eukaryota</taxon>
        <taxon>Fungi</taxon>
        <taxon>Dikarya</taxon>
        <taxon>Ascomycota</taxon>
        <taxon>Pezizomycotina</taxon>
        <taxon>Dothideomycetes</taxon>
        <taxon>Pleosporomycetidae</taxon>
        <taxon>Pleosporales</taxon>
        <taxon>Lophiotremataceae</taxon>
        <taxon>Lophiotrema</taxon>
    </lineage>
</organism>
<dbReference type="InterPro" id="IPR050187">
    <property type="entry name" value="Lipid_Phosphate_FormReg"/>
</dbReference>
<gene>
    <name evidence="2" type="ORF">BDV96DRAFT_581489</name>
</gene>